<keyword evidence="1" id="KW-0812">Transmembrane</keyword>
<reference evidence="2 3" key="1">
    <citation type="journal article" date="2018" name="Int. J. Syst. Evol. Microbiol.">
        <title>Lactobacillus bambusae sp. nov., isolated from a traditional fermented Ma-bamboo shoots of Taiwan.</title>
        <authorList>
            <person name="Wang L.-T."/>
        </authorList>
    </citation>
    <scope>NUCLEOTIDE SEQUENCE [LARGE SCALE GENOMIC DNA]</scope>
    <source>
        <strain evidence="2 3">BS-W1</strain>
    </source>
</reference>
<evidence type="ECO:0000313" key="2">
    <source>
        <dbReference type="EMBL" id="PWF99705.1"/>
    </source>
</evidence>
<name>A0A2V1N004_9LACO</name>
<keyword evidence="3" id="KW-1185">Reference proteome</keyword>
<evidence type="ECO:0000256" key="1">
    <source>
        <dbReference type="SAM" id="Phobius"/>
    </source>
</evidence>
<dbReference type="EMBL" id="QCXQ01000003">
    <property type="protein sequence ID" value="PWF99705.1"/>
    <property type="molecule type" value="Genomic_DNA"/>
</dbReference>
<protein>
    <submittedName>
        <fullName evidence="2">Uncharacterized protein</fullName>
    </submittedName>
</protein>
<keyword evidence="1" id="KW-1133">Transmembrane helix</keyword>
<gene>
    <name evidence="2" type="ORF">DCM90_06500</name>
</gene>
<keyword evidence="1" id="KW-0472">Membrane</keyword>
<proteinExistence type="predicted"/>
<organism evidence="2 3">
    <name type="scientific">Levilactobacillus bambusae</name>
    <dbReference type="NCBI Taxonomy" id="2024736"/>
    <lineage>
        <taxon>Bacteria</taxon>
        <taxon>Bacillati</taxon>
        <taxon>Bacillota</taxon>
        <taxon>Bacilli</taxon>
        <taxon>Lactobacillales</taxon>
        <taxon>Lactobacillaceae</taxon>
        <taxon>Levilactobacillus</taxon>
    </lineage>
</organism>
<dbReference type="AlphaFoldDB" id="A0A2V1N004"/>
<accession>A0A2V1N004</accession>
<evidence type="ECO:0000313" key="3">
    <source>
        <dbReference type="Proteomes" id="UP000245080"/>
    </source>
</evidence>
<dbReference type="Proteomes" id="UP000245080">
    <property type="component" value="Unassembled WGS sequence"/>
</dbReference>
<dbReference type="RefSeq" id="WP_109250560.1">
    <property type="nucleotide sequence ID" value="NZ_QCXQ01000003.1"/>
</dbReference>
<feature type="transmembrane region" description="Helical" evidence="1">
    <location>
        <begin position="41"/>
        <end position="61"/>
    </location>
</feature>
<sequence length="62" mass="7165">MSGKKDLDKDIEKRFKKEEDKLFMPQEEENPYKHIQMTVSIVMALVVLAGFIFGLMSVMGWG</sequence>
<comment type="caution">
    <text evidence="2">The sequence shown here is derived from an EMBL/GenBank/DDBJ whole genome shotgun (WGS) entry which is preliminary data.</text>
</comment>